<accession>A0ACB7XS22</accession>
<organism evidence="1 2">
    <name type="scientific">Vaccinium darrowii</name>
    <dbReference type="NCBI Taxonomy" id="229202"/>
    <lineage>
        <taxon>Eukaryota</taxon>
        <taxon>Viridiplantae</taxon>
        <taxon>Streptophyta</taxon>
        <taxon>Embryophyta</taxon>
        <taxon>Tracheophyta</taxon>
        <taxon>Spermatophyta</taxon>
        <taxon>Magnoliopsida</taxon>
        <taxon>eudicotyledons</taxon>
        <taxon>Gunneridae</taxon>
        <taxon>Pentapetalae</taxon>
        <taxon>asterids</taxon>
        <taxon>Ericales</taxon>
        <taxon>Ericaceae</taxon>
        <taxon>Vaccinioideae</taxon>
        <taxon>Vaccinieae</taxon>
        <taxon>Vaccinium</taxon>
    </lineage>
</organism>
<name>A0ACB7XS22_9ERIC</name>
<evidence type="ECO:0000313" key="2">
    <source>
        <dbReference type="Proteomes" id="UP000828048"/>
    </source>
</evidence>
<proteinExistence type="predicted"/>
<sequence>MATGKRKFLLIGTDYLTKWIEGEALAKITEAMVEKFVWNKIITRFGVPYSIISANGSQFGKKFKAFCAQYGTTIQSQFIHRVMGKQRLQTRPSLRVLRRGWKVRRESGWTSYQPYFGHIELKWVKPDYPSEGNSTCHSSLTTRG</sequence>
<keyword evidence="2" id="KW-1185">Reference proteome</keyword>
<evidence type="ECO:0000313" key="1">
    <source>
        <dbReference type="EMBL" id="KAH7843869.1"/>
    </source>
</evidence>
<dbReference type="Proteomes" id="UP000828048">
    <property type="component" value="Chromosome 1"/>
</dbReference>
<comment type="caution">
    <text evidence="1">The sequence shown here is derived from an EMBL/GenBank/DDBJ whole genome shotgun (WGS) entry which is preliminary data.</text>
</comment>
<reference evidence="1 2" key="1">
    <citation type="journal article" date="2021" name="Hortic Res">
        <title>High-quality reference genome and annotation aids understanding of berry development for evergreen blueberry (Vaccinium darrowii).</title>
        <authorList>
            <person name="Yu J."/>
            <person name="Hulse-Kemp A.M."/>
            <person name="Babiker E."/>
            <person name="Staton M."/>
        </authorList>
    </citation>
    <scope>NUCLEOTIDE SEQUENCE [LARGE SCALE GENOMIC DNA]</scope>
    <source>
        <strain evidence="2">cv. NJ 8807/NJ 8810</strain>
        <tissue evidence="1">Young leaf</tissue>
    </source>
</reference>
<protein>
    <submittedName>
        <fullName evidence="1">Uncharacterized protein</fullName>
    </submittedName>
</protein>
<dbReference type="EMBL" id="CM037151">
    <property type="protein sequence ID" value="KAH7843869.1"/>
    <property type="molecule type" value="Genomic_DNA"/>
</dbReference>
<gene>
    <name evidence="1" type="ORF">Vadar_021583</name>
</gene>